<reference evidence="2" key="1">
    <citation type="submission" date="2022-12" db="EMBL/GenBank/DDBJ databases">
        <title>Reference genome sequencing for broad-spectrum identification of bacterial and archaeal isolates by mass spectrometry.</title>
        <authorList>
            <person name="Sekiguchi Y."/>
            <person name="Tourlousse D.M."/>
        </authorList>
    </citation>
    <scope>NUCLEOTIDE SEQUENCE</scope>
    <source>
        <strain evidence="2">ASRB1</strain>
    </source>
</reference>
<dbReference type="Pfam" id="PF00004">
    <property type="entry name" value="AAA"/>
    <property type="match status" value="1"/>
</dbReference>
<comment type="caution">
    <text evidence="2">The sequence shown here is derived from an EMBL/GenBank/DDBJ whole genome shotgun (WGS) entry which is preliminary data.</text>
</comment>
<dbReference type="EMBL" id="BSDR01000001">
    <property type="protein sequence ID" value="GLI36107.1"/>
    <property type="molecule type" value="Genomic_DNA"/>
</dbReference>
<dbReference type="SUPFAM" id="SSF52540">
    <property type="entry name" value="P-loop containing nucleoside triphosphate hydrolases"/>
    <property type="match status" value="1"/>
</dbReference>
<dbReference type="GO" id="GO:0005524">
    <property type="term" value="F:ATP binding"/>
    <property type="evidence" value="ECO:0007669"/>
    <property type="project" value="InterPro"/>
</dbReference>
<name>A0A9W6FWI1_9BACT</name>
<dbReference type="Gene3D" id="3.40.50.300">
    <property type="entry name" value="P-loop containing nucleotide triphosphate hydrolases"/>
    <property type="match status" value="1"/>
</dbReference>
<dbReference type="AlphaFoldDB" id="A0A9W6FWI1"/>
<dbReference type="GO" id="GO:0016887">
    <property type="term" value="F:ATP hydrolysis activity"/>
    <property type="evidence" value="ECO:0007669"/>
    <property type="project" value="InterPro"/>
</dbReference>
<dbReference type="Proteomes" id="UP001144372">
    <property type="component" value="Unassembled WGS sequence"/>
</dbReference>
<gene>
    <name evidence="2" type="ORF">DAMNIGENAA_35400</name>
</gene>
<proteinExistence type="predicted"/>
<dbReference type="InterPro" id="IPR003959">
    <property type="entry name" value="ATPase_AAA_core"/>
</dbReference>
<evidence type="ECO:0000259" key="1">
    <source>
        <dbReference type="Pfam" id="PF00004"/>
    </source>
</evidence>
<accession>A0A9W6FWI1</accession>
<protein>
    <recommendedName>
        <fullName evidence="1">ATPase AAA-type core domain-containing protein</fullName>
    </recommendedName>
</protein>
<organism evidence="2 3">
    <name type="scientific">Desulforhabdus amnigena</name>
    <dbReference type="NCBI Taxonomy" id="40218"/>
    <lineage>
        <taxon>Bacteria</taxon>
        <taxon>Pseudomonadati</taxon>
        <taxon>Thermodesulfobacteriota</taxon>
        <taxon>Syntrophobacteria</taxon>
        <taxon>Syntrophobacterales</taxon>
        <taxon>Syntrophobacteraceae</taxon>
        <taxon>Desulforhabdus</taxon>
    </lineage>
</organism>
<sequence length="156" mass="17561">MASRHDAGAGAIDLAVKKAMEANLKSARDFRSIVEMLLEAHQTLLNAGENRIDKNGIEKSYSVKGLNIEGDLHSMIGGLERLDQHLRQGKQKGVMNMNLLFYGPPGSGKSELARFLAKHLDREVLWRRVSDLQSHYVGYRKRSRKLFPRPKPARPS</sequence>
<keyword evidence="3" id="KW-1185">Reference proteome</keyword>
<evidence type="ECO:0000313" key="3">
    <source>
        <dbReference type="Proteomes" id="UP001144372"/>
    </source>
</evidence>
<evidence type="ECO:0000313" key="2">
    <source>
        <dbReference type="EMBL" id="GLI36107.1"/>
    </source>
</evidence>
<feature type="domain" description="ATPase AAA-type core" evidence="1">
    <location>
        <begin position="99"/>
        <end position="142"/>
    </location>
</feature>
<dbReference type="InterPro" id="IPR027417">
    <property type="entry name" value="P-loop_NTPase"/>
</dbReference>